<keyword evidence="2" id="KW-1185">Reference proteome</keyword>
<organism evidence="1 2">
    <name type="scientific">Eumeta variegata</name>
    <name type="common">Bagworm moth</name>
    <name type="synonym">Eumeta japonica</name>
    <dbReference type="NCBI Taxonomy" id="151549"/>
    <lineage>
        <taxon>Eukaryota</taxon>
        <taxon>Metazoa</taxon>
        <taxon>Ecdysozoa</taxon>
        <taxon>Arthropoda</taxon>
        <taxon>Hexapoda</taxon>
        <taxon>Insecta</taxon>
        <taxon>Pterygota</taxon>
        <taxon>Neoptera</taxon>
        <taxon>Endopterygota</taxon>
        <taxon>Lepidoptera</taxon>
        <taxon>Glossata</taxon>
        <taxon>Ditrysia</taxon>
        <taxon>Tineoidea</taxon>
        <taxon>Psychidae</taxon>
        <taxon>Oiketicinae</taxon>
        <taxon>Eumeta</taxon>
    </lineage>
</organism>
<comment type="caution">
    <text evidence="1">The sequence shown here is derived from an EMBL/GenBank/DDBJ whole genome shotgun (WGS) entry which is preliminary data.</text>
</comment>
<proteinExistence type="predicted"/>
<dbReference type="AlphaFoldDB" id="A0A4C1WJG4"/>
<evidence type="ECO:0000313" key="1">
    <source>
        <dbReference type="EMBL" id="GBP51586.1"/>
    </source>
</evidence>
<protein>
    <submittedName>
        <fullName evidence="1">Uncharacterized protein</fullName>
    </submittedName>
</protein>
<gene>
    <name evidence="1" type="ORF">EVAR_42767_1</name>
</gene>
<sequence length="222" mass="24873">MKIDNYDASVEYRKHEDNLQDPAELNLKWYSTYVRKSEQFLQVIKCADESRSNSALNSVFPDTFLPPPCPILQASNRFVVPSQLDSCESWAVRHGKIAQNRRENKVRPQRLAARKANNLYCIVRRCERSSENARLLEMLIGSTKTNGSEIESIRGALDARGSRPGLWEGKSANKEAAVAARAQGRAGALRNRLVQVLAYAIMLLANLLTLHHNCKVAVSATH</sequence>
<dbReference type="EMBL" id="BGZK01000584">
    <property type="protein sequence ID" value="GBP51586.1"/>
    <property type="molecule type" value="Genomic_DNA"/>
</dbReference>
<name>A0A4C1WJG4_EUMVA</name>
<dbReference type="OrthoDB" id="2433005at2759"/>
<accession>A0A4C1WJG4</accession>
<dbReference type="Proteomes" id="UP000299102">
    <property type="component" value="Unassembled WGS sequence"/>
</dbReference>
<evidence type="ECO:0000313" key="2">
    <source>
        <dbReference type="Proteomes" id="UP000299102"/>
    </source>
</evidence>
<reference evidence="1 2" key="1">
    <citation type="journal article" date="2019" name="Commun. Biol.">
        <title>The bagworm genome reveals a unique fibroin gene that provides high tensile strength.</title>
        <authorList>
            <person name="Kono N."/>
            <person name="Nakamura H."/>
            <person name="Ohtoshi R."/>
            <person name="Tomita M."/>
            <person name="Numata K."/>
            <person name="Arakawa K."/>
        </authorList>
    </citation>
    <scope>NUCLEOTIDE SEQUENCE [LARGE SCALE GENOMIC DNA]</scope>
</reference>